<evidence type="ECO:0000313" key="2">
    <source>
        <dbReference type="EMBL" id="RKF61183.1"/>
    </source>
</evidence>
<keyword evidence="3" id="KW-1185">Reference proteome</keyword>
<feature type="region of interest" description="Disordered" evidence="1">
    <location>
        <begin position="301"/>
        <end position="321"/>
    </location>
</feature>
<dbReference type="STRING" id="212602.A0A420HUS9"/>
<accession>A0A420HUS9</accession>
<comment type="caution">
    <text evidence="2">The sequence shown here is derived from an EMBL/GenBank/DDBJ whole genome shotgun (WGS) entry which is preliminary data.</text>
</comment>
<feature type="region of interest" description="Disordered" evidence="1">
    <location>
        <begin position="680"/>
        <end position="715"/>
    </location>
</feature>
<feature type="region of interest" description="Disordered" evidence="1">
    <location>
        <begin position="585"/>
        <end position="628"/>
    </location>
</feature>
<protein>
    <submittedName>
        <fullName evidence="2">Putative pak-box p21-rho-binding protein</fullName>
    </submittedName>
</protein>
<dbReference type="EMBL" id="MCFK01004449">
    <property type="protein sequence ID" value="RKF61183.1"/>
    <property type="molecule type" value="Genomic_DNA"/>
</dbReference>
<evidence type="ECO:0000256" key="1">
    <source>
        <dbReference type="SAM" id="MobiDB-lite"/>
    </source>
</evidence>
<feature type="compositionally biased region" description="Low complexity" evidence="1">
    <location>
        <begin position="613"/>
        <end position="624"/>
    </location>
</feature>
<name>A0A420HUS9_9PEZI</name>
<proteinExistence type="predicted"/>
<dbReference type="AlphaFoldDB" id="A0A420HUS9"/>
<evidence type="ECO:0000313" key="3">
    <source>
        <dbReference type="Proteomes" id="UP000286134"/>
    </source>
</evidence>
<gene>
    <name evidence="2" type="ORF">OnM2_044035</name>
</gene>
<reference evidence="2 3" key="1">
    <citation type="journal article" date="2018" name="BMC Genomics">
        <title>Comparative genome analyses reveal sequence features reflecting distinct modes of host-adaptation between dicot and monocot powdery mildew.</title>
        <authorList>
            <person name="Wu Y."/>
            <person name="Ma X."/>
            <person name="Pan Z."/>
            <person name="Kale S.D."/>
            <person name="Song Y."/>
            <person name="King H."/>
            <person name="Zhang Q."/>
            <person name="Presley C."/>
            <person name="Deng X."/>
            <person name="Wei C.I."/>
            <person name="Xiao S."/>
        </authorList>
    </citation>
    <scope>NUCLEOTIDE SEQUENCE [LARGE SCALE GENOMIC DNA]</scope>
    <source>
        <strain evidence="2">UMSG2</strain>
    </source>
</reference>
<dbReference type="Proteomes" id="UP000286134">
    <property type="component" value="Unassembled WGS sequence"/>
</dbReference>
<sequence>MFRGKPTMHTHTYSATQDHYFLKRDALETLHPTISYNEYSQLAEDGIPLPELMRSHTEESRLAMHSEKSHIRTKTLSSLYLSTGSRDISYKENLAFSRRIANRLDLSNTHRPDSVHGLVSIFSRNVWKEKKERLVGRGSRASTSGITARDANLMAKSHDSEFPNSCNTISIPYNFRHLSHTLHDKVPHATQSIYSEQVSDSNSPNSLRNRMGFERQVLSVDNLHFENFSSETVNTQNCDERRPISAVEKFRARQRTVLRKKKIPCENKFTPQVSFFNETRNSQNQTQKSASSLPYIMESIPARNSSRTPSNADLVSSSSTELSYTKSEWENSLSQGGDSWPLSNSTNSSCFMVELPDVEEEEENSLASPNQDISSVENCGSFDYDEKTLGSVDDLESISESRSPAEWDPLQVKRVSSLGESHSICLDLEIRSWESDIDWCYENEVEADCDYRWIEEEVKESQDEDLKTHEAVQAPQLMLQVDEPMNVKNFRPSLLLPERVRSPGLSSDSVVYTTLPTPPTPVNFRQDHYIPNIPKISSPDEPAHMDDFQSEVTTSDFQTQLLHETDFKGSFVKDYFSVISSPISDNSSMSLSEEGSSKSTSDRSWSYPQTLPSSRCSSTHTSSSLGDQEAFNLRKDTAKVPLFDRRKKKLHLDAKVPKISSSIPPLHDSRSFESLKTGGLSIQRGRPTTRLLPDRKVSASFTDQNTNKSRSTSQISTTSRLKCSYGLFPQV</sequence>
<feature type="compositionally biased region" description="Low complexity" evidence="1">
    <location>
        <begin position="585"/>
        <end position="604"/>
    </location>
</feature>
<feature type="compositionally biased region" description="Polar residues" evidence="1">
    <location>
        <begin position="302"/>
        <end position="315"/>
    </location>
</feature>
<organism evidence="2 3">
    <name type="scientific">Erysiphe neolycopersici</name>
    <dbReference type="NCBI Taxonomy" id="212602"/>
    <lineage>
        <taxon>Eukaryota</taxon>
        <taxon>Fungi</taxon>
        <taxon>Dikarya</taxon>
        <taxon>Ascomycota</taxon>
        <taxon>Pezizomycotina</taxon>
        <taxon>Leotiomycetes</taxon>
        <taxon>Erysiphales</taxon>
        <taxon>Erysiphaceae</taxon>
        <taxon>Erysiphe</taxon>
    </lineage>
</organism>
<dbReference type="OrthoDB" id="3597067at2759"/>
<feature type="compositionally biased region" description="Polar residues" evidence="1">
    <location>
        <begin position="699"/>
        <end position="708"/>
    </location>
</feature>